<proteinExistence type="predicted"/>
<keyword evidence="2" id="KW-0812">Transmembrane</keyword>
<accession>A0A7J6MBN7</accession>
<keyword evidence="2" id="KW-1133">Transmembrane helix</keyword>
<sequence>MRLLYFINWSFALCYSSVVSAEGATVSLPDFSCYHSELRSVDHLQINAALVERLSNAVETCEIARLSAAVRVAIWNLRELALACQIPTFRRITHCPAEIGDHFAVIPHVTSAVDEAFIAAVTTPPGTGHGGVYSGFRVHLFLRGAAEWMIFTLLDRFRSELIDLGTHLEFTYGGGTIDLGTLVVGSSMGEHHVLVKGSCDGFIASSRWQQLRSATVEAAQFVAKILTEDWADRVEFSHRSAVLDLVYRDAFATAARLADAIFVEFGDGPGHEACYKECLLGTVAMNLLRSVPFAVLDKEAWLERFLVAAMAMQTQTSMVASMADDEFWPTFVFWHLLLRLKSPKEYPRTPSPNPAFLSFLAAPFPRDMAALTDPTVLFEQAYLSVHGSEGRRILTDAERLDIMDAVQTVASMTEGMPEDSLLYVTVGRGRHLHKVLPRWLHIIPQQHPVLVYTVDAISHRHCNDARSQGLGVACLAAPEGSTVQVAKMRASNTPTPRPFTSTGNLDWGALVEFIVWVFIVACSRSCAVVFSAGCIAAGQGYCLSSQYELAKDPPFKCQRERHAEDAQLWIWESPFADDRDGLNAMAGHTPRDQFIKNYRDGQVLSFATRHKSARSRLNFTVLNSRREYASGDGWIAFDSDDRDIGDLISMSFWSLEDTRHGVTEDTLFEVFYANNCSNESLPSGCLSSEAIDVINGYRRVPKWVEEDEETPGEQLASSRLVSVSYAEGCCEKSKERNRHSAYDNDIDEVRMYNWSTLDADWRDRNSAILSLPRGAGYWMWKPFVILDTLLDESLPWFSSAVLYLDAGNHYIANPRSLVGRALLHTDVAAPLLKCCLESDWAKRDAIRLLAPVEPPAVVDRPQNAAYFLIFRKTPVAVDFVRRWLRACEDYRVVTDHDNVEGYPNYPTFTRHVHDQTAFSILFKLSGFTSFDLDEAHRIRRLSVDSLASLPYSEERVYSVVTQSDAIKGIRKYIMKGEYLPCDYEGCFLYACGYCKKTSGILSTRTYTCPTVTFSRDGQRRTVMRTLAGDFCELAPKEKLDHFGDRTCPSILSLGKSIPPAQQYSERTVKWKPYKGSNPRVMSKFRAEKEDDMAGKLPVLKDGTVDCTRLLLHFGVDDSAPSLNPMLHPGGVGAFPFADPGSPSPPGTAPQATGENPQAASSNLPLAQTRDAMLNSNSVLTCSTSHALLIGGIIIWILAFI</sequence>
<evidence type="ECO:0000256" key="1">
    <source>
        <dbReference type="SAM" id="MobiDB-lite"/>
    </source>
</evidence>
<feature type="chain" id="PRO_5029768891" evidence="3">
    <location>
        <begin position="22"/>
        <end position="1200"/>
    </location>
</feature>
<comment type="caution">
    <text evidence="4">The sequence shown here is derived from an EMBL/GenBank/DDBJ whole genome shotgun (WGS) entry which is preliminary data.</text>
</comment>
<name>A0A7J6MBN7_PEROL</name>
<evidence type="ECO:0000313" key="5">
    <source>
        <dbReference type="Proteomes" id="UP000572268"/>
    </source>
</evidence>
<dbReference type="EMBL" id="JABANN010000149">
    <property type="protein sequence ID" value="KAF4668988.1"/>
    <property type="molecule type" value="Genomic_DNA"/>
</dbReference>
<organism evidence="4 5">
    <name type="scientific">Perkinsus olseni</name>
    <name type="common">Perkinsus atlanticus</name>
    <dbReference type="NCBI Taxonomy" id="32597"/>
    <lineage>
        <taxon>Eukaryota</taxon>
        <taxon>Sar</taxon>
        <taxon>Alveolata</taxon>
        <taxon>Perkinsozoa</taxon>
        <taxon>Perkinsea</taxon>
        <taxon>Perkinsida</taxon>
        <taxon>Perkinsidae</taxon>
        <taxon>Perkinsus</taxon>
    </lineage>
</organism>
<feature type="transmembrane region" description="Helical" evidence="2">
    <location>
        <begin position="1177"/>
        <end position="1199"/>
    </location>
</feature>
<protein>
    <submittedName>
        <fullName evidence="4">Uncharacterized protein</fullName>
    </submittedName>
</protein>
<evidence type="ECO:0000256" key="2">
    <source>
        <dbReference type="SAM" id="Phobius"/>
    </source>
</evidence>
<dbReference type="Proteomes" id="UP000572268">
    <property type="component" value="Unassembled WGS sequence"/>
</dbReference>
<feature type="region of interest" description="Disordered" evidence="1">
    <location>
        <begin position="1133"/>
        <end position="1160"/>
    </location>
</feature>
<evidence type="ECO:0000313" key="4">
    <source>
        <dbReference type="EMBL" id="KAF4668988.1"/>
    </source>
</evidence>
<reference evidence="4 5" key="1">
    <citation type="submission" date="2020-04" db="EMBL/GenBank/DDBJ databases">
        <title>Perkinsus olseni comparative genomics.</title>
        <authorList>
            <person name="Bogema D.R."/>
        </authorList>
    </citation>
    <scope>NUCLEOTIDE SEQUENCE [LARGE SCALE GENOMIC DNA]</scope>
    <source>
        <strain evidence="4">ATCC PRA-31</strain>
    </source>
</reference>
<feature type="signal peptide" evidence="3">
    <location>
        <begin position="1"/>
        <end position="21"/>
    </location>
</feature>
<evidence type="ECO:0000256" key="3">
    <source>
        <dbReference type="SAM" id="SignalP"/>
    </source>
</evidence>
<keyword evidence="3" id="KW-0732">Signal</keyword>
<feature type="compositionally biased region" description="Polar residues" evidence="1">
    <location>
        <begin position="1149"/>
        <end position="1160"/>
    </location>
</feature>
<keyword evidence="2" id="KW-0472">Membrane</keyword>
<gene>
    <name evidence="4" type="ORF">FOL46_001669</name>
</gene>
<dbReference type="AlphaFoldDB" id="A0A7J6MBN7"/>